<accession>A0A0M2PQG3</accession>
<name>A0A0M2PQG3_PROHO</name>
<dbReference type="AlphaFoldDB" id="A0A0M2PQG3"/>
<gene>
    <name evidence="1" type="ORF">PROH_17695</name>
</gene>
<evidence type="ECO:0000313" key="2">
    <source>
        <dbReference type="Proteomes" id="UP000034681"/>
    </source>
</evidence>
<proteinExistence type="predicted"/>
<reference evidence="1" key="1">
    <citation type="submission" date="2012-04" db="EMBL/GenBank/DDBJ databases">
        <authorList>
            <person name="Borisov I.G."/>
            <person name="Ivanikova N.V."/>
            <person name="Pinevich A.V."/>
        </authorList>
    </citation>
    <scope>NUCLEOTIDE SEQUENCE</scope>
    <source>
        <strain evidence="1">CALU 1027</strain>
    </source>
</reference>
<organism evidence="1 2">
    <name type="scientific">Prochlorothrix hollandica PCC 9006 = CALU 1027</name>
    <dbReference type="NCBI Taxonomy" id="317619"/>
    <lineage>
        <taxon>Bacteria</taxon>
        <taxon>Bacillati</taxon>
        <taxon>Cyanobacteriota</taxon>
        <taxon>Cyanophyceae</taxon>
        <taxon>Prochlorotrichales</taxon>
        <taxon>Prochlorotrichaceae</taxon>
        <taxon>Prochlorothrix</taxon>
    </lineage>
</organism>
<dbReference type="EMBL" id="AJTX02000007">
    <property type="protein sequence ID" value="KKI98795.1"/>
    <property type="molecule type" value="Genomic_DNA"/>
</dbReference>
<dbReference type="eggNOG" id="ENOG503332N">
    <property type="taxonomic scope" value="Bacteria"/>
</dbReference>
<comment type="caution">
    <text evidence="1">The sequence shown here is derived from an EMBL/GenBank/DDBJ whole genome shotgun (WGS) entry which is preliminary data.</text>
</comment>
<keyword evidence="2" id="KW-1185">Reference proteome</keyword>
<protein>
    <submittedName>
        <fullName evidence="1">Uncharacterized protein</fullName>
    </submittedName>
</protein>
<sequence>MATLALVPALDLVASPWTTAPALGGTCASNCGAPPLQFEPGELIAVQVVNLTQGLVEVQEAQGSDAFPLPPGRVTQLERLGSTTVNSSVLFWDTLGLGLKVKLVKVDDNTLRVELQPNYQSPGDRSIYLRDDGRIDIL</sequence>
<dbReference type="Proteomes" id="UP000034681">
    <property type="component" value="Unassembled WGS sequence"/>
</dbReference>
<evidence type="ECO:0000313" key="1">
    <source>
        <dbReference type="EMBL" id="KKI98795.1"/>
    </source>
</evidence>